<dbReference type="InterPro" id="IPR027417">
    <property type="entry name" value="P-loop_NTPase"/>
</dbReference>
<dbReference type="Pfam" id="PF00176">
    <property type="entry name" value="SNF2-rel_dom"/>
    <property type="match status" value="1"/>
</dbReference>
<dbReference type="SMART" id="SM00490">
    <property type="entry name" value="HELICc"/>
    <property type="match status" value="1"/>
</dbReference>
<dbReference type="GO" id="GO:0016787">
    <property type="term" value="F:hydrolase activity"/>
    <property type="evidence" value="ECO:0007669"/>
    <property type="project" value="UniProtKB-KW"/>
</dbReference>
<evidence type="ECO:0000259" key="4">
    <source>
        <dbReference type="PROSITE" id="PS51194"/>
    </source>
</evidence>
<organism evidence="5 6">
    <name type="scientific">Agromyces seonyuensis</name>
    <dbReference type="NCBI Taxonomy" id="2662446"/>
    <lineage>
        <taxon>Bacteria</taxon>
        <taxon>Bacillati</taxon>
        <taxon>Actinomycetota</taxon>
        <taxon>Actinomycetes</taxon>
        <taxon>Micrococcales</taxon>
        <taxon>Microbacteriaceae</taxon>
        <taxon>Agromyces</taxon>
    </lineage>
</organism>
<dbReference type="CDD" id="cd18793">
    <property type="entry name" value="SF2_C_SNF"/>
    <property type="match status" value="1"/>
</dbReference>
<name>A0A6I4P1C0_9MICO</name>
<dbReference type="Pfam" id="PF00271">
    <property type="entry name" value="Helicase_C"/>
    <property type="match status" value="1"/>
</dbReference>
<dbReference type="Proteomes" id="UP000438182">
    <property type="component" value="Unassembled WGS sequence"/>
</dbReference>
<evidence type="ECO:0008006" key="7">
    <source>
        <dbReference type="Google" id="ProtNLM"/>
    </source>
</evidence>
<feature type="compositionally biased region" description="Low complexity" evidence="2">
    <location>
        <begin position="1"/>
        <end position="21"/>
    </location>
</feature>
<dbReference type="Gene3D" id="3.40.50.300">
    <property type="entry name" value="P-loop containing nucleotide triphosphate hydrolases"/>
    <property type="match status" value="1"/>
</dbReference>
<dbReference type="PROSITE" id="PS51194">
    <property type="entry name" value="HELICASE_CTER"/>
    <property type="match status" value="1"/>
</dbReference>
<feature type="non-terminal residue" evidence="5">
    <location>
        <position position="1"/>
    </location>
</feature>
<protein>
    <recommendedName>
        <fullName evidence="7">DEAD/DEAH box helicase</fullName>
    </recommendedName>
</protein>
<dbReference type="InterPro" id="IPR001650">
    <property type="entry name" value="Helicase_C-like"/>
</dbReference>
<evidence type="ECO:0000313" key="6">
    <source>
        <dbReference type="Proteomes" id="UP000438182"/>
    </source>
</evidence>
<dbReference type="Gene3D" id="3.40.50.10810">
    <property type="entry name" value="Tandem AAA-ATPase domain"/>
    <property type="match status" value="1"/>
</dbReference>
<dbReference type="PROSITE" id="PS51192">
    <property type="entry name" value="HELICASE_ATP_BIND_1"/>
    <property type="match status" value="1"/>
</dbReference>
<reference evidence="5 6" key="1">
    <citation type="submission" date="2019-12" db="EMBL/GenBank/DDBJ databases">
        <authorList>
            <person name="Kim Y.S."/>
        </authorList>
    </citation>
    <scope>NUCLEOTIDE SEQUENCE [LARGE SCALE GENOMIC DNA]</scope>
    <source>
        <strain evidence="5 6">MMS17-SY077</strain>
    </source>
</reference>
<dbReference type="InterPro" id="IPR000330">
    <property type="entry name" value="SNF2_N"/>
</dbReference>
<dbReference type="EMBL" id="WSTA01000029">
    <property type="protein sequence ID" value="MWB98525.1"/>
    <property type="molecule type" value="Genomic_DNA"/>
</dbReference>
<dbReference type="InterPro" id="IPR014001">
    <property type="entry name" value="Helicase_ATP-bd"/>
</dbReference>
<feature type="region of interest" description="Disordered" evidence="2">
    <location>
        <begin position="1"/>
        <end position="29"/>
    </location>
</feature>
<dbReference type="InterPro" id="IPR049730">
    <property type="entry name" value="SNF2/RAD54-like_C"/>
</dbReference>
<sequence>ATGPALTAAEPGAAAGAGDALQPHPGEPVRPALDLRPVLRFDGVQYDVAGVRRIGDHGLAAVDFDAGVLRLAPFDRAPSEVQAAVLAAPEELAVPAEESAEFVGTHLPALLRHVPIFSADGSFTPPPPPPATLVLRVDRLSGDRLALEWRWRRADGQELRLGAPEDEFDEPLAHRSALLDRVHAALAGWEPESPWPATSLTALPVPETAVLGDADAASFAVEVLPALEALAGVEVAVSDPLPPYREEVAVPELAVTRVDDPRTDWLDLGVLVTVGGRRVAFQALFIALAKGAKRLKLVDNSYLKLDRPELDPLKALLEEAGLLREWEPETNLPPAERARLTSDFEDLAEFAEPAVAWRQLVRSLEDAEVAPIAPPADLRADLRPYQLDGFRRLAFLAERGLGGILADDMGLGKTVQTLALLLHLRELDRSAEGQDAAPRPFLVVAPTSVATNWVREAERFAPGLRVALVSSTRGARADSLAAAAASADLVVTTYSVLRLAAPAFHALRWRALVIDEAQAVKNPATKSHAAVAGVRAPVRLALTGTPVENHLGDLWSILAIVAPGLFPSRRWFTEHWRRPIERGNVARLAELRDRVRPLLLRRTKELVAPELPPKQEQTLELELAPAHRRLYDATLQRERQKLLDLLDEDESRQRFILYRSITLLRMLALDAALIDAAHEQVPSAKLDALLEQLDDVIQEGHRALVFSQFTTFLDRIQARLERAGAAFARLDGSTSMKRRDAEIARFRAGEAGVFLISLKAGGVGLNLTEADYVFLADPWWNPAVEEQAIDRTHRIGQERQVMVYRLVAAGTIEQKVLALAARKGELAESLLDAPGGAGAGLTSGELRALLD</sequence>
<dbReference type="InterPro" id="IPR038718">
    <property type="entry name" value="SNF2-like_sf"/>
</dbReference>
<proteinExistence type="predicted"/>
<feature type="domain" description="Helicase ATP-binding" evidence="3">
    <location>
        <begin position="394"/>
        <end position="564"/>
    </location>
</feature>
<keyword evidence="1" id="KW-0378">Hydrolase</keyword>
<accession>A0A6I4P1C0</accession>
<evidence type="ECO:0000256" key="2">
    <source>
        <dbReference type="SAM" id="MobiDB-lite"/>
    </source>
</evidence>
<evidence type="ECO:0000313" key="5">
    <source>
        <dbReference type="EMBL" id="MWB98525.1"/>
    </source>
</evidence>
<dbReference type="GO" id="GO:0005524">
    <property type="term" value="F:ATP binding"/>
    <property type="evidence" value="ECO:0007669"/>
    <property type="project" value="InterPro"/>
</dbReference>
<dbReference type="PANTHER" id="PTHR10799">
    <property type="entry name" value="SNF2/RAD54 HELICASE FAMILY"/>
    <property type="match status" value="1"/>
</dbReference>
<dbReference type="RefSeq" id="WP_160423937.1">
    <property type="nucleotide sequence ID" value="NZ_WSTA01000029.1"/>
</dbReference>
<evidence type="ECO:0000256" key="1">
    <source>
        <dbReference type="ARBA" id="ARBA00022801"/>
    </source>
</evidence>
<dbReference type="AlphaFoldDB" id="A0A6I4P1C0"/>
<evidence type="ECO:0000259" key="3">
    <source>
        <dbReference type="PROSITE" id="PS51192"/>
    </source>
</evidence>
<dbReference type="SMART" id="SM00487">
    <property type="entry name" value="DEXDc"/>
    <property type="match status" value="1"/>
</dbReference>
<feature type="domain" description="Helicase C-terminal" evidence="4">
    <location>
        <begin position="689"/>
        <end position="835"/>
    </location>
</feature>
<keyword evidence="6" id="KW-1185">Reference proteome</keyword>
<comment type="caution">
    <text evidence="5">The sequence shown here is derived from an EMBL/GenBank/DDBJ whole genome shotgun (WGS) entry which is preliminary data.</text>
</comment>
<dbReference type="SUPFAM" id="SSF52540">
    <property type="entry name" value="P-loop containing nucleoside triphosphate hydrolases"/>
    <property type="match status" value="2"/>
</dbReference>
<gene>
    <name evidence="5" type="ORF">GB864_08185</name>
</gene>